<dbReference type="Pfam" id="PF04237">
    <property type="entry name" value="YjbR"/>
    <property type="match status" value="1"/>
</dbReference>
<dbReference type="AlphaFoldDB" id="E3JAE3"/>
<dbReference type="InterPro" id="IPR038056">
    <property type="entry name" value="YjbR-like_sf"/>
</dbReference>
<dbReference type="Proteomes" id="UP000002484">
    <property type="component" value="Chromosome"/>
</dbReference>
<dbReference type="InParanoid" id="E3JAE3"/>
<evidence type="ECO:0000313" key="2">
    <source>
        <dbReference type="Proteomes" id="UP000002484"/>
    </source>
</evidence>
<gene>
    <name evidence="1" type="ordered locus">FraEuI1c_2969</name>
</gene>
<evidence type="ECO:0008006" key="3">
    <source>
        <dbReference type="Google" id="ProtNLM"/>
    </source>
</evidence>
<dbReference type="eggNOG" id="COG2315">
    <property type="taxonomic scope" value="Bacteria"/>
</dbReference>
<organism evidence="1 2">
    <name type="scientific">Pseudofrankia inefficax (strain DSM 45817 / CECT 9037 / DDB 130130 / EuI1c)</name>
    <name type="common">Frankia inefficax</name>
    <dbReference type="NCBI Taxonomy" id="298654"/>
    <lineage>
        <taxon>Bacteria</taxon>
        <taxon>Bacillati</taxon>
        <taxon>Actinomycetota</taxon>
        <taxon>Actinomycetes</taxon>
        <taxon>Frankiales</taxon>
        <taxon>Frankiaceae</taxon>
        <taxon>Pseudofrankia</taxon>
    </lineage>
</organism>
<evidence type="ECO:0000313" key="1">
    <source>
        <dbReference type="EMBL" id="ADP80994.1"/>
    </source>
</evidence>
<keyword evidence="2" id="KW-1185">Reference proteome</keyword>
<dbReference type="InterPro" id="IPR058532">
    <property type="entry name" value="YjbR/MT2646/Rv2570-like"/>
</dbReference>
<accession>E3JAE3</accession>
<name>E3JAE3_PSEI1</name>
<dbReference type="STRING" id="298654.FraEuI1c_2969"/>
<protein>
    <recommendedName>
        <fullName evidence="3">MmcQ/YjbR family DNA-binding protein</fullName>
    </recommendedName>
</protein>
<dbReference type="EMBL" id="CP002299">
    <property type="protein sequence ID" value="ADP80994.1"/>
    <property type="molecule type" value="Genomic_DNA"/>
</dbReference>
<dbReference type="KEGG" id="fri:FraEuI1c_2969"/>
<dbReference type="SUPFAM" id="SSF142906">
    <property type="entry name" value="YjbR-like"/>
    <property type="match status" value="1"/>
</dbReference>
<reference evidence="1 2" key="1">
    <citation type="submission" date="2010-10" db="EMBL/GenBank/DDBJ databases">
        <title>Complete sequence of Frankia sp. EuI1c.</title>
        <authorList>
            <consortium name="US DOE Joint Genome Institute"/>
            <person name="Lucas S."/>
            <person name="Copeland A."/>
            <person name="Lapidus A."/>
            <person name="Cheng J.-F."/>
            <person name="Bruce D."/>
            <person name="Goodwin L."/>
            <person name="Pitluck S."/>
            <person name="Chertkov O."/>
            <person name="Detter J.C."/>
            <person name="Han C."/>
            <person name="Tapia R."/>
            <person name="Land M."/>
            <person name="Hauser L."/>
            <person name="Jeffries C."/>
            <person name="Kyrpides N."/>
            <person name="Ivanova N."/>
            <person name="Mikhailova N."/>
            <person name="Beauchemin N."/>
            <person name="Sen A."/>
            <person name="Sur S.A."/>
            <person name="Gtari M."/>
            <person name="Wall L."/>
            <person name="Tisa L."/>
            <person name="Woyke T."/>
        </authorList>
    </citation>
    <scope>NUCLEOTIDE SEQUENCE [LARGE SCALE GENOMIC DNA]</scope>
    <source>
        <strain evidence="2">DSM 45817 / CECT 9037 / EuI1c</strain>
    </source>
</reference>
<sequence length="157" mass="17670">MLRYRTPCPLRSIDRKTPRRRELSVPCGRFRAMPERPPVPAEIIRRLGSLLGGFPDCQEEEAWAGVRWRVGGATVAHVFGGEDQLFRITFRAEPSELMAFERLGAPYFRASWGENVVGLVLGDDTDWDELAELLTDSYCLQAPPRLADQVARPDQAG</sequence>
<dbReference type="HOGENOM" id="CLU_141545_0_0_11"/>
<proteinExistence type="predicted"/>